<dbReference type="Pfam" id="PF17667">
    <property type="entry name" value="Pkinase_fungal"/>
    <property type="match status" value="1"/>
</dbReference>
<dbReference type="SUPFAM" id="SSF56112">
    <property type="entry name" value="Protein kinase-like (PK-like)"/>
    <property type="match status" value="1"/>
</dbReference>
<feature type="domain" description="Fungal-type protein kinase" evidence="5">
    <location>
        <begin position="289"/>
        <end position="817"/>
    </location>
</feature>
<comment type="catalytic activity">
    <reaction evidence="3">
        <text>L-seryl-[protein] + ATP = O-phospho-L-seryl-[protein] + ADP + H(+)</text>
        <dbReference type="Rhea" id="RHEA:17989"/>
        <dbReference type="Rhea" id="RHEA-COMP:9863"/>
        <dbReference type="Rhea" id="RHEA-COMP:11604"/>
        <dbReference type="ChEBI" id="CHEBI:15378"/>
        <dbReference type="ChEBI" id="CHEBI:29999"/>
        <dbReference type="ChEBI" id="CHEBI:30616"/>
        <dbReference type="ChEBI" id="CHEBI:83421"/>
        <dbReference type="ChEBI" id="CHEBI:456216"/>
        <dbReference type="EC" id="2.7.11.1"/>
    </reaction>
</comment>
<evidence type="ECO:0000259" key="5">
    <source>
        <dbReference type="Pfam" id="PF17667"/>
    </source>
</evidence>
<reference evidence="6 7" key="1">
    <citation type="submission" date="2017-11" db="EMBL/GenBank/DDBJ databases">
        <authorList>
            <person name="Kracher B."/>
        </authorList>
    </citation>
    <scope>NUCLEOTIDE SEQUENCE [LARGE SCALE GENOMIC DNA]</scope>
    <source>
        <strain evidence="6 7">RACE1</strain>
    </source>
</reference>
<feature type="region of interest" description="Disordered" evidence="4">
    <location>
        <begin position="235"/>
        <end position="255"/>
    </location>
</feature>
<protein>
    <recommendedName>
        <fullName evidence="1">non-specific serine/threonine protein kinase</fullName>
        <ecNumber evidence="1">2.7.11.1</ecNumber>
    </recommendedName>
</protein>
<dbReference type="InterPro" id="IPR008266">
    <property type="entry name" value="Tyr_kinase_AS"/>
</dbReference>
<dbReference type="Proteomes" id="UP000275772">
    <property type="component" value="Unassembled WGS sequence"/>
</dbReference>
<dbReference type="InterPro" id="IPR040976">
    <property type="entry name" value="Pkinase_fungal"/>
</dbReference>
<dbReference type="VEuPathDB" id="FungiDB:BLGHR1_17171"/>
<evidence type="ECO:0000256" key="4">
    <source>
        <dbReference type="SAM" id="MobiDB-lite"/>
    </source>
</evidence>
<dbReference type="GO" id="GO:0004674">
    <property type="term" value="F:protein serine/threonine kinase activity"/>
    <property type="evidence" value="ECO:0007669"/>
    <property type="project" value="UniProtKB-EC"/>
</dbReference>
<evidence type="ECO:0000256" key="1">
    <source>
        <dbReference type="ARBA" id="ARBA00012513"/>
    </source>
</evidence>
<evidence type="ECO:0000256" key="2">
    <source>
        <dbReference type="ARBA" id="ARBA00047899"/>
    </source>
</evidence>
<dbReference type="PANTHER" id="PTHR38248">
    <property type="entry name" value="FUNK1 6"/>
    <property type="match status" value="1"/>
</dbReference>
<organism evidence="6 7">
    <name type="scientific">Blumeria hordei</name>
    <name type="common">Barley powdery mildew</name>
    <name type="synonym">Blumeria graminis f. sp. hordei</name>
    <dbReference type="NCBI Taxonomy" id="2867405"/>
    <lineage>
        <taxon>Eukaryota</taxon>
        <taxon>Fungi</taxon>
        <taxon>Dikarya</taxon>
        <taxon>Ascomycota</taxon>
        <taxon>Pezizomycotina</taxon>
        <taxon>Leotiomycetes</taxon>
        <taxon>Erysiphales</taxon>
        <taxon>Erysiphaceae</taxon>
        <taxon>Blumeria</taxon>
    </lineage>
</organism>
<dbReference type="InterPro" id="IPR011009">
    <property type="entry name" value="Kinase-like_dom_sf"/>
</dbReference>
<accession>A0A383V2K2</accession>
<dbReference type="AlphaFoldDB" id="A0A383V2K2"/>
<gene>
    <name evidence="6" type="ORF">BLGHR1_17171</name>
</gene>
<dbReference type="PANTHER" id="PTHR38248:SF2">
    <property type="entry name" value="FUNK1 11"/>
    <property type="match status" value="1"/>
</dbReference>
<sequence>MSLTITMKEYLAMNPLESLLDNFRDLYYAKFYTPCDAIFEKCKDFSKRHYPVTNLVNSLNFYLIEGHLIDSHINNIKSRLTRISKWMKTTPFELAPFAPLATLILNCASDTEIWISLLELVDTLEKIIEAQEAKLDDRGAKSMFRRTGITRDWTKQTMLHIKMMLRRELYGSVFFNVYGFCSKYFTQKSWTKDCIELAKEYVKRSEEDDLKFPTDLDELLVWEWMKNVENKIFHSSEESSQTSTEPPNSKPAQSVPLLKGTQHRMNQSGAIDGAQSERQVDYYITRRGLSTSSHGWRDILVIGELTKSPKDEFMKKFLQLSALMREVFFAQPLRQFVHGFILFGTSLLLWVYDRSGPYCSSFIEIGESPQTLVYVMAAYMSMSDAELGLDPNIKYEAHQITVTLNVPGTDMTREFRLFPEPVAQPTTLVTRGTSCYRDLDGGCIVKFSWRMCGDDSEAELLEHAKDVDGLVKLVGSRDSVKISELRAGLIFTHEMVKDTRPKDKAMATPLEFTEGYMPDQKKSTSKTVKQKRKRNSEVNEAGTEYGRSSKRARSSAGSSVITEIFTENRPPVSLNVITEEDVSCVPVDESTNIAEIFIGGDRKSTGEKRQNVDGDEVNSGIKRLRLSSCGDNGKTIDNSSTSNLPDKEKVIGISPFIFGSDHLNVTHDIIGPEFKVKVRVAEIRDRQSSAVATTPFGRPIHKVESPIELVIGLRDAIKAHRSLLKDAMILHRDISENNIILTGSDVGKGWRGFLIDLDLAVLLSNDKAQRKIQAMTGTMEFMALELLSGSCEKTGAIVNHSYRHDLESFFYVLLWLCMSNGWEKGKKGEKADQEYLSKWFTGTAKEIFEFKKNQMGESNFEGDVLSKFSKKFGGLKTLANEFWRIIFLTNGTFSIGSYKDNNTLYNLTIVAFDKAIQRMTM</sequence>
<dbReference type="Gene3D" id="1.10.510.10">
    <property type="entry name" value="Transferase(Phosphotransferase) domain 1"/>
    <property type="match status" value="1"/>
</dbReference>
<feature type="region of interest" description="Disordered" evidence="4">
    <location>
        <begin position="514"/>
        <end position="559"/>
    </location>
</feature>
<dbReference type="PROSITE" id="PS00109">
    <property type="entry name" value="PROTEIN_KINASE_TYR"/>
    <property type="match status" value="1"/>
</dbReference>
<proteinExistence type="predicted"/>
<evidence type="ECO:0000313" key="6">
    <source>
        <dbReference type="EMBL" id="SZF06367.1"/>
    </source>
</evidence>
<dbReference type="EC" id="2.7.11.1" evidence="1"/>
<comment type="catalytic activity">
    <reaction evidence="2">
        <text>L-threonyl-[protein] + ATP = O-phospho-L-threonyl-[protein] + ADP + H(+)</text>
        <dbReference type="Rhea" id="RHEA:46608"/>
        <dbReference type="Rhea" id="RHEA-COMP:11060"/>
        <dbReference type="Rhea" id="RHEA-COMP:11605"/>
        <dbReference type="ChEBI" id="CHEBI:15378"/>
        <dbReference type="ChEBI" id="CHEBI:30013"/>
        <dbReference type="ChEBI" id="CHEBI:30616"/>
        <dbReference type="ChEBI" id="CHEBI:61977"/>
        <dbReference type="ChEBI" id="CHEBI:456216"/>
        <dbReference type="EC" id="2.7.11.1"/>
    </reaction>
</comment>
<name>A0A383V2K2_BLUHO</name>
<evidence type="ECO:0000256" key="3">
    <source>
        <dbReference type="ARBA" id="ARBA00048679"/>
    </source>
</evidence>
<evidence type="ECO:0000313" key="7">
    <source>
        <dbReference type="Proteomes" id="UP000275772"/>
    </source>
</evidence>
<dbReference type="EMBL" id="UNSH01000095">
    <property type="protein sequence ID" value="SZF06367.1"/>
    <property type="molecule type" value="Genomic_DNA"/>
</dbReference>